<name>A0A8B8AIQ3_CRAVI</name>
<gene>
    <name evidence="4" type="primary">LOC111102549</name>
</gene>
<dbReference type="KEGG" id="cvn:111102549"/>
<evidence type="ECO:0000313" key="4">
    <source>
        <dbReference type="RefSeq" id="XP_022291050.1"/>
    </source>
</evidence>
<accession>A0A8B8AIQ3</accession>
<feature type="signal peptide" evidence="2">
    <location>
        <begin position="1"/>
        <end position="18"/>
    </location>
</feature>
<dbReference type="AlphaFoldDB" id="A0A8B8AIQ3"/>
<organism evidence="3 4">
    <name type="scientific">Crassostrea virginica</name>
    <name type="common">Eastern oyster</name>
    <dbReference type="NCBI Taxonomy" id="6565"/>
    <lineage>
        <taxon>Eukaryota</taxon>
        <taxon>Metazoa</taxon>
        <taxon>Spiralia</taxon>
        <taxon>Lophotrochozoa</taxon>
        <taxon>Mollusca</taxon>
        <taxon>Bivalvia</taxon>
        <taxon>Autobranchia</taxon>
        <taxon>Pteriomorphia</taxon>
        <taxon>Ostreida</taxon>
        <taxon>Ostreoidea</taxon>
        <taxon>Ostreidae</taxon>
        <taxon>Crassostrea</taxon>
    </lineage>
</organism>
<evidence type="ECO:0000256" key="2">
    <source>
        <dbReference type="SAM" id="SignalP"/>
    </source>
</evidence>
<sequence>MQLFIMLLPLLGVAYCTAAPTDVEKRSAMVKRAQEVMMFGNQQNKPRIKKSDPDVPALADLKGRVTAHKAEDITEDKPAELPKAIEKELEHVSDDVTEPKESEDVTSESGEPTTDELLEDFPPETVEALKELENAKNGKEEKSKEDESDNTASEKSSEEELIEDKGVQKTGDNEDMIELLPEEWYTNPALALQLYRAYKKLPAYDYPYYRRRRRSSFKAPMYSKEMKRSHRNKRDLPFADEEYPMAYYPSKFGPSLSLEDLEAYAREKEYEDSVLRTILDNVGSEDVQEIEHQGVRGLFIPLEEVEGPVVPPSKRSPYFYPYSEEPETHFGAFVPEKKNYLDSYSRLVQLARELSKSDTPNEDYQRWQ</sequence>
<reference evidence="4" key="1">
    <citation type="submission" date="2025-08" db="UniProtKB">
        <authorList>
            <consortium name="RefSeq"/>
        </authorList>
    </citation>
    <scope>IDENTIFICATION</scope>
    <source>
        <tissue evidence="4">Whole sample</tissue>
    </source>
</reference>
<feature type="compositionally biased region" description="Basic and acidic residues" evidence="1">
    <location>
        <begin position="155"/>
        <end position="167"/>
    </location>
</feature>
<evidence type="ECO:0000256" key="1">
    <source>
        <dbReference type="SAM" id="MobiDB-lite"/>
    </source>
</evidence>
<proteinExistence type="predicted"/>
<feature type="chain" id="PRO_5034999586" evidence="2">
    <location>
        <begin position="19"/>
        <end position="368"/>
    </location>
</feature>
<feature type="compositionally biased region" description="Acidic residues" evidence="1">
    <location>
        <begin position="113"/>
        <end position="122"/>
    </location>
</feature>
<keyword evidence="3" id="KW-1185">Reference proteome</keyword>
<protein>
    <submittedName>
        <fullName evidence="4">Uncharacterized protein LOC111102549</fullName>
    </submittedName>
</protein>
<feature type="compositionally biased region" description="Basic and acidic residues" evidence="1">
    <location>
        <begin position="127"/>
        <end position="145"/>
    </location>
</feature>
<feature type="region of interest" description="Disordered" evidence="1">
    <location>
        <begin position="89"/>
        <end position="173"/>
    </location>
</feature>
<keyword evidence="2" id="KW-0732">Signal</keyword>
<dbReference type="RefSeq" id="XP_022291050.1">
    <property type="nucleotide sequence ID" value="XM_022435342.1"/>
</dbReference>
<feature type="compositionally biased region" description="Basic and acidic residues" evidence="1">
    <location>
        <begin position="89"/>
        <end position="103"/>
    </location>
</feature>
<dbReference type="Proteomes" id="UP000694844">
    <property type="component" value="Chromosome 7"/>
</dbReference>
<evidence type="ECO:0000313" key="3">
    <source>
        <dbReference type="Proteomes" id="UP000694844"/>
    </source>
</evidence>
<dbReference type="GeneID" id="111102549"/>
<dbReference type="OrthoDB" id="6150713at2759"/>